<dbReference type="InterPro" id="IPR050259">
    <property type="entry name" value="SDR"/>
</dbReference>
<dbReference type="CDD" id="cd05233">
    <property type="entry name" value="SDR_c"/>
    <property type="match status" value="1"/>
</dbReference>
<dbReference type="NCBIfam" id="NF047420">
    <property type="entry name" value="EF_P_mod_YmfI"/>
    <property type="match status" value="1"/>
</dbReference>
<sequence length="240" mass="26001">MKVKTCLVTGATGAIGGAIAKSLANNGYQLILHGNKNMDGLHDLIGKLPEHSVLATIQADLSTEKGIESFLKQLHFSIDAFVHSSGRPLYGLFQEIEKREMDEMLTLHVKAPWLISQHVIKDMVKNQSGKIILVSSIWGDVGASFEVIYSSVKGAQNSFVKALARETARSGIQVNAVSPGYIDTAMNDHLSSEEREILINEIPAGKPGKPEEVANLVSFLLSNQASYINGQVIGINGAWY</sequence>
<keyword evidence="4" id="KW-1185">Reference proteome</keyword>
<evidence type="ECO:0000313" key="4">
    <source>
        <dbReference type="Proteomes" id="UP000294650"/>
    </source>
</evidence>
<proteinExistence type="inferred from homology"/>
<evidence type="ECO:0000313" key="3">
    <source>
        <dbReference type="EMBL" id="TCT26703.1"/>
    </source>
</evidence>
<accession>A0A4R3NCK3</accession>
<organism evidence="3 4">
    <name type="scientific">Melghiribacillus thermohalophilus</name>
    <dbReference type="NCBI Taxonomy" id="1324956"/>
    <lineage>
        <taxon>Bacteria</taxon>
        <taxon>Bacillati</taxon>
        <taxon>Bacillota</taxon>
        <taxon>Bacilli</taxon>
        <taxon>Bacillales</taxon>
        <taxon>Bacillaceae</taxon>
        <taxon>Melghiribacillus</taxon>
    </lineage>
</organism>
<dbReference type="Pfam" id="PF13561">
    <property type="entry name" value="adh_short_C2"/>
    <property type="match status" value="1"/>
</dbReference>
<evidence type="ECO:0000256" key="1">
    <source>
        <dbReference type="ARBA" id="ARBA00006484"/>
    </source>
</evidence>
<dbReference type="SUPFAM" id="SSF51735">
    <property type="entry name" value="NAD(P)-binding Rossmann-fold domains"/>
    <property type="match status" value="1"/>
</dbReference>
<dbReference type="OrthoDB" id="9803333at2"/>
<dbReference type="PANTHER" id="PTHR42879:SF2">
    <property type="entry name" value="3-OXOACYL-[ACYL-CARRIER-PROTEIN] REDUCTASE FABG"/>
    <property type="match status" value="1"/>
</dbReference>
<evidence type="ECO:0000259" key="2">
    <source>
        <dbReference type="PROSITE" id="PS50902"/>
    </source>
</evidence>
<feature type="domain" description="Flavodoxin-like" evidence="2">
    <location>
        <begin position="145"/>
        <end position="240"/>
    </location>
</feature>
<name>A0A4R3NCK3_9BACI</name>
<dbReference type="InterPro" id="IPR036291">
    <property type="entry name" value="NAD(P)-bd_dom_sf"/>
</dbReference>
<dbReference type="Gene3D" id="3.40.50.720">
    <property type="entry name" value="NAD(P)-binding Rossmann-like Domain"/>
    <property type="match status" value="1"/>
</dbReference>
<dbReference type="InterPro" id="IPR008254">
    <property type="entry name" value="Flavodoxin/NO_synth"/>
</dbReference>
<dbReference type="InterPro" id="IPR002347">
    <property type="entry name" value="SDR_fam"/>
</dbReference>
<dbReference type="RefSeq" id="WP_132369971.1">
    <property type="nucleotide sequence ID" value="NZ_SMAN01000001.1"/>
</dbReference>
<dbReference type="GO" id="GO:0010181">
    <property type="term" value="F:FMN binding"/>
    <property type="evidence" value="ECO:0007669"/>
    <property type="project" value="InterPro"/>
</dbReference>
<dbReference type="Proteomes" id="UP000294650">
    <property type="component" value="Unassembled WGS sequence"/>
</dbReference>
<protein>
    <submittedName>
        <fullName evidence="3">3-oxoacyl-[acyl-carrier protein] reductase</fullName>
    </submittedName>
</protein>
<dbReference type="EMBL" id="SMAN01000001">
    <property type="protein sequence ID" value="TCT26703.1"/>
    <property type="molecule type" value="Genomic_DNA"/>
</dbReference>
<dbReference type="PROSITE" id="PS50902">
    <property type="entry name" value="FLAVODOXIN_LIKE"/>
    <property type="match status" value="1"/>
</dbReference>
<gene>
    <name evidence="3" type="ORF">EDD68_10156</name>
</gene>
<comment type="caution">
    <text evidence="3">The sequence shown here is derived from an EMBL/GenBank/DDBJ whole genome shotgun (WGS) entry which is preliminary data.</text>
</comment>
<dbReference type="PRINTS" id="PR00081">
    <property type="entry name" value="GDHRDH"/>
</dbReference>
<reference evidence="3 4" key="1">
    <citation type="submission" date="2019-03" db="EMBL/GenBank/DDBJ databases">
        <title>Genomic Encyclopedia of Type Strains, Phase IV (KMG-IV): sequencing the most valuable type-strain genomes for metagenomic binning, comparative biology and taxonomic classification.</title>
        <authorList>
            <person name="Goeker M."/>
        </authorList>
    </citation>
    <scope>NUCLEOTIDE SEQUENCE [LARGE SCALE GENOMIC DNA]</scope>
    <source>
        <strain evidence="3 4">DSM 25894</strain>
    </source>
</reference>
<dbReference type="PANTHER" id="PTHR42879">
    <property type="entry name" value="3-OXOACYL-(ACYL-CARRIER-PROTEIN) REDUCTASE"/>
    <property type="match status" value="1"/>
</dbReference>
<dbReference type="AlphaFoldDB" id="A0A4R3NCK3"/>
<dbReference type="GO" id="GO:0016651">
    <property type="term" value="F:oxidoreductase activity, acting on NAD(P)H"/>
    <property type="evidence" value="ECO:0007669"/>
    <property type="project" value="UniProtKB-ARBA"/>
</dbReference>
<comment type="similarity">
    <text evidence="1">Belongs to the short-chain dehydrogenases/reductases (SDR) family.</text>
</comment>